<evidence type="ECO:0000256" key="1">
    <source>
        <dbReference type="SAM" id="SignalP"/>
    </source>
</evidence>
<feature type="chain" id="PRO_5023133146" description="DUF5977 domain-containing protein" evidence="1">
    <location>
        <begin position="21"/>
        <end position="1250"/>
    </location>
</feature>
<reference evidence="3 4" key="1">
    <citation type="journal article" date="2013" name="J. Microbiol.">
        <title>Mucilaginibacter ginsenosidivorax sp. nov., with ginsenoside converting activity isolated from sediment.</title>
        <authorList>
            <person name="Kim J.K."/>
            <person name="Choi T.E."/>
            <person name="Liu Q.M."/>
            <person name="Park H.Y."/>
            <person name="Yi T.H."/>
            <person name="Yoon M.H."/>
            <person name="Kim S.C."/>
            <person name="Im W.T."/>
        </authorList>
    </citation>
    <scope>NUCLEOTIDE SEQUENCE [LARGE SCALE GENOMIC DNA]</scope>
    <source>
        <strain evidence="3 4">KHI28</strain>
    </source>
</reference>
<dbReference type="OrthoDB" id="903892at2"/>
<name>A0A5B8W2V5_9SPHI</name>
<accession>A0A5B8W2V5</accession>
<keyword evidence="1" id="KW-0732">Signal</keyword>
<protein>
    <recommendedName>
        <fullName evidence="2">DUF5977 domain-containing protein</fullName>
    </recommendedName>
</protein>
<sequence>MKVKLLWIFFILLTCAKSYAQISGSRYFVPNPFPNSPNSAAFAKYGDYKVSYFTGVPDISIPLYTVQSGSLQIPITLSYHASGIRVSDVASWAGLGWSVSSGGSITRRVMGLEDENSSGYLAGNWKDPLTIDLNTDNSDILWASMVVQGNTDSRPDIFSYDFPGYSGKFFFEGSNGYKPALIPFSPISIVNTAYAVGGPSLPYPKTPNFTITDEHGNVSKFGYNNRETTMTTTPNVTKTVTSAWMLESMMSQDRKDTVTWSYTTQAVANPGLTAQYDVITDNVSGQGPHPYNNYYAPGAHNNSTTLSNIVENDVSQINFKNGKVVFQKDASIRQDVPTTNSIYGLANIKIYGFNFSTKNYQLQKSIVFYKSYFNPSGNENQKRLRLDSIQVLDAGGSIMQHYRFTYNTSITMPAYDSFAKDYWDYYNGKTTSDALVPHMTYTASWAGGTNTYTIGSSVANNRDPDSTYMQACMLTSIAYPTGGHTDFTYQTNRYLDINNNIVLAGGLRITSIKSYDGISATPIVKTYQYNTARFNSYLLNAYFTNTQLHRYWGLCQSDGSGHIINGQISGYENYNTVNSNPTNDLVPFDGSIVVYPSVSEFIGTPGANVGRTTYIFRDASDARQTSMSGAPLFESTFYARGQLLSKTDWLKKSDGSYQIVKKDSSSYTAFPKNYHENAGIVVDQKAWDEGPCPDPMHYYGGGEYTPNTFNQFVWQNYSIPSDDNYQTGSTTYLYDQTDPTKFTTSTVTNKYDNFKHQQVTRSYHSDSKGNINITTMKYPADYLNGSSTGNVVLDSMLNRNMQAELIEKWDTVKNISTSTSGVVSGQLNSYRLVSNLGATEVMSDKVSRLRVAAPLTNFTASIVSSGALASDSRYQQMISFDNYSYYNNLLQYTARNSTPVSIIWDYNNALPVAQVKNAANGNAAYTSFEAGGMGGWSYSGIPVNDPSAPTGQNVYSLASGSVTTYPTDYSRAYVVSYWSNNGVATVYAGNYIGGTARRASNGWTYYEHLIPAGSTGSVTVSGTTSIDELAYYPQNAQITTYTYDPNGLTDLTDTKGVITGFDYDFFQRLKNIRDWNGNIVKNYGYHNYDMIKTNDAISTPTLTRNNCPPGTNPTSTTFTVPAGKYSSSTKASANAEAQYDHDAYGQIYANKTCGCPVQMISFTLTNNTGETGFSANFSGTGSYSFPFPASGSTTVQIPAGTYSLSIPPVSPFNSHHWKLGNVRAEIYAPSASFSNVIIGTGSTDSFLTVY</sequence>
<proteinExistence type="predicted"/>
<dbReference type="InterPro" id="IPR046020">
    <property type="entry name" value="DUF5977"/>
</dbReference>
<gene>
    <name evidence="3" type="ORF">FSB76_15465</name>
</gene>
<evidence type="ECO:0000259" key="2">
    <source>
        <dbReference type="Pfam" id="PF19404"/>
    </source>
</evidence>
<evidence type="ECO:0000313" key="4">
    <source>
        <dbReference type="Proteomes" id="UP000321362"/>
    </source>
</evidence>
<feature type="signal peptide" evidence="1">
    <location>
        <begin position="1"/>
        <end position="20"/>
    </location>
</feature>
<dbReference type="AlphaFoldDB" id="A0A5B8W2V5"/>
<keyword evidence="4" id="KW-1185">Reference proteome</keyword>
<dbReference type="RefSeq" id="WP_147054804.1">
    <property type="nucleotide sequence ID" value="NZ_CP042437.1"/>
</dbReference>
<feature type="domain" description="DUF5977" evidence="2">
    <location>
        <begin position="1094"/>
        <end position="1155"/>
    </location>
</feature>
<dbReference type="Pfam" id="PF19404">
    <property type="entry name" value="DUF5977"/>
    <property type="match status" value="1"/>
</dbReference>
<dbReference type="EMBL" id="CP042437">
    <property type="protein sequence ID" value="QEC77272.1"/>
    <property type="molecule type" value="Genomic_DNA"/>
</dbReference>
<dbReference type="Proteomes" id="UP000321362">
    <property type="component" value="Chromosome"/>
</dbReference>
<evidence type="ECO:0000313" key="3">
    <source>
        <dbReference type="EMBL" id="QEC77272.1"/>
    </source>
</evidence>
<dbReference type="KEGG" id="mgk:FSB76_15465"/>
<organism evidence="3 4">
    <name type="scientific">Mucilaginibacter ginsenosidivorax</name>
    <dbReference type="NCBI Taxonomy" id="862126"/>
    <lineage>
        <taxon>Bacteria</taxon>
        <taxon>Pseudomonadati</taxon>
        <taxon>Bacteroidota</taxon>
        <taxon>Sphingobacteriia</taxon>
        <taxon>Sphingobacteriales</taxon>
        <taxon>Sphingobacteriaceae</taxon>
        <taxon>Mucilaginibacter</taxon>
    </lineage>
</organism>